<evidence type="ECO:0000313" key="2">
    <source>
        <dbReference type="EMBL" id="WEK40293.1"/>
    </source>
</evidence>
<protein>
    <submittedName>
        <fullName evidence="2">Helix-turn-helix transcriptional regulator</fullName>
    </submittedName>
</protein>
<feature type="domain" description="HTH cro/C1-type" evidence="1">
    <location>
        <begin position="8"/>
        <end position="62"/>
    </location>
</feature>
<evidence type="ECO:0000313" key="3">
    <source>
        <dbReference type="Proteomes" id="UP001213664"/>
    </source>
</evidence>
<gene>
    <name evidence="2" type="ORF">P0Y50_01425</name>
</gene>
<proteinExistence type="predicted"/>
<name>A0AAJ6BKB9_9CAUL</name>
<evidence type="ECO:0000259" key="1">
    <source>
        <dbReference type="PROSITE" id="PS50943"/>
    </source>
</evidence>
<dbReference type="InterPro" id="IPR010982">
    <property type="entry name" value="Lambda_DNA-bd_dom_sf"/>
</dbReference>
<reference evidence="2" key="1">
    <citation type="submission" date="2023-03" db="EMBL/GenBank/DDBJ databases">
        <title>Andean soil-derived lignocellulolytic bacterial consortium as a source of novel taxa and putative plastic-active enzymes.</title>
        <authorList>
            <person name="Diaz-Garcia L."/>
            <person name="Chuvochina M."/>
            <person name="Feuerriegel G."/>
            <person name="Bunk B."/>
            <person name="Sproer C."/>
            <person name="Streit W.R."/>
            <person name="Rodriguez L.M."/>
            <person name="Overmann J."/>
            <person name="Jimenez D.J."/>
        </authorList>
    </citation>
    <scope>NUCLEOTIDE SEQUENCE</scope>
    <source>
        <strain evidence="2">MAG 833</strain>
    </source>
</reference>
<organism evidence="2 3">
    <name type="scientific">Candidatus Brevundimonas colombiensis</name>
    <dbReference type="NCBI Taxonomy" id="3121376"/>
    <lineage>
        <taxon>Bacteria</taxon>
        <taxon>Pseudomonadati</taxon>
        <taxon>Pseudomonadota</taxon>
        <taxon>Alphaproteobacteria</taxon>
        <taxon>Caulobacterales</taxon>
        <taxon>Caulobacteraceae</taxon>
        <taxon>Brevundimonas</taxon>
    </lineage>
</organism>
<dbReference type="Pfam" id="PF13560">
    <property type="entry name" value="HTH_31"/>
    <property type="match status" value="1"/>
</dbReference>
<dbReference type="EMBL" id="CP119326">
    <property type="protein sequence ID" value="WEK40293.1"/>
    <property type="molecule type" value="Genomic_DNA"/>
</dbReference>
<accession>A0AAJ6BKB9</accession>
<dbReference type="SMART" id="SM00530">
    <property type="entry name" value="HTH_XRE"/>
    <property type="match status" value="1"/>
</dbReference>
<dbReference type="InterPro" id="IPR001387">
    <property type="entry name" value="Cro/C1-type_HTH"/>
</dbReference>
<dbReference type="AlphaFoldDB" id="A0AAJ6BKB9"/>
<dbReference type="SUPFAM" id="SSF47413">
    <property type="entry name" value="lambda repressor-like DNA-binding domains"/>
    <property type="match status" value="1"/>
</dbReference>
<dbReference type="GO" id="GO:0003677">
    <property type="term" value="F:DNA binding"/>
    <property type="evidence" value="ECO:0007669"/>
    <property type="project" value="InterPro"/>
</dbReference>
<dbReference type="Proteomes" id="UP001213664">
    <property type="component" value="Chromosome"/>
</dbReference>
<dbReference type="PROSITE" id="PS50943">
    <property type="entry name" value="HTH_CROC1"/>
    <property type="match status" value="1"/>
</dbReference>
<dbReference type="Gene3D" id="1.10.260.40">
    <property type="entry name" value="lambda repressor-like DNA-binding domains"/>
    <property type="match status" value="1"/>
</dbReference>
<sequence length="65" mass="7121">MKPLTNRVRDLRSRQSLSVAQLAGQIGISRLTLRAVEAGLYTPSLPLAVRVARALNHPVEDLFAI</sequence>
<dbReference type="CDD" id="cd00093">
    <property type="entry name" value="HTH_XRE"/>
    <property type="match status" value="1"/>
</dbReference>